<dbReference type="AlphaFoldDB" id="A0A226H7B1"/>
<keyword evidence="5 10" id="KW-0479">Metal-binding</keyword>
<evidence type="ECO:0000256" key="4">
    <source>
        <dbReference type="ARBA" id="ARBA00022679"/>
    </source>
</evidence>
<feature type="binding site" evidence="11">
    <location>
        <position position="149"/>
    </location>
    <ligand>
        <name>Mg(2+)</name>
        <dbReference type="ChEBI" id="CHEBI:18420"/>
    </ligand>
</feature>
<evidence type="ECO:0000256" key="8">
    <source>
        <dbReference type="ARBA" id="ARBA00031306"/>
    </source>
</evidence>
<accession>A0A226H7B1</accession>
<comment type="similarity">
    <text evidence="10">Belongs to the ApbE family.</text>
</comment>
<sequence>MPQTVNNLYITQSRQLFYCNVKIKIPVYFSESLIDKAFSILETTDLMYNSYQSGSHFFNINKHAGEWVEVDDHVTELLKTLILVSELTNGTYDITAMPLLKLWGFYHNKNNLPSTSAINETLIKVGYQNIEIKDNCVKILKGQEIITGSFIKAFAVDQVIKMLKEEGVSDGIVNAGGSTIYTLNNNEHPYWGINIPDAFHETNSLARITLQNECFSFSAVKKQYKEINGKRYGHIINAATGYPSTNLQCGVIAKDAFVSDVLSSALFSCDAQNFNDLNEKLKAHFEFKSFLTDENGSILNNQFVLNEEQLQ</sequence>
<evidence type="ECO:0000313" key="13">
    <source>
        <dbReference type="Proteomes" id="UP000198345"/>
    </source>
</evidence>
<dbReference type="PANTHER" id="PTHR30040">
    <property type="entry name" value="THIAMINE BIOSYNTHESIS LIPOPROTEIN APBE"/>
    <property type="match status" value="1"/>
</dbReference>
<feature type="binding site" evidence="11">
    <location>
        <position position="260"/>
    </location>
    <ligand>
        <name>Mg(2+)</name>
        <dbReference type="ChEBI" id="CHEBI:18420"/>
    </ligand>
</feature>
<feature type="binding site" evidence="11">
    <location>
        <position position="264"/>
    </location>
    <ligand>
        <name>Mg(2+)</name>
        <dbReference type="ChEBI" id="CHEBI:18420"/>
    </ligand>
</feature>
<keyword evidence="4 10" id="KW-0808">Transferase</keyword>
<evidence type="ECO:0000256" key="2">
    <source>
        <dbReference type="ARBA" id="ARBA00016337"/>
    </source>
</evidence>
<evidence type="ECO:0000256" key="6">
    <source>
        <dbReference type="ARBA" id="ARBA00022827"/>
    </source>
</evidence>
<reference evidence="12 13" key="1">
    <citation type="submission" date="2016-11" db="EMBL/GenBank/DDBJ databases">
        <title>Whole genomes of Flavobacteriaceae.</title>
        <authorList>
            <person name="Stine C."/>
            <person name="Li C."/>
            <person name="Tadesse D."/>
        </authorList>
    </citation>
    <scope>NUCLEOTIDE SEQUENCE [LARGE SCALE GENOMIC DNA]</scope>
    <source>
        <strain evidence="12 13">DSM 18292</strain>
    </source>
</reference>
<evidence type="ECO:0000313" key="12">
    <source>
        <dbReference type="EMBL" id="OXA89531.1"/>
    </source>
</evidence>
<proteinExistence type="inferred from homology"/>
<dbReference type="RefSeq" id="WP_089050475.1">
    <property type="nucleotide sequence ID" value="NZ_FXTV01000020.1"/>
</dbReference>
<dbReference type="GO" id="GO:0016740">
    <property type="term" value="F:transferase activity"/>
    <property type="evidence" value="ECO:0007669"/>
    <property type="project" value="UniProtKB-UniRule"/>
</dbReference>
<evidence type="ECO:0000256" key="9">
    <source>
        <dbReference type="ARBA" id="ARBA00048540"/>
    </source>
</evidence>
<evidence type="ECO:0000256" key="7">
    <source>
        <dbReference type="ARBA" id="ARBA00022842"/>
    </source>
</evidence>
<comment type="caution">
    <text evidence="12">The sequence shown here is derived from an EMBL/GenBank/DDBJ whole genome shotgun (WGS) entry which is preliminary data.</text>
</comment>
<keyword evidence="7 10" id="KW-0460">Magnesium</keyword>
<dbReference type="Proteomes" id="UP000198345">
    <property type="component" value="Unassembled WGS sequence"/>
</dbReference>
<comment type="cofactor">
    <cofactor evidence="11">
        <name>Mg(2+)</name>
        <dbReference type="ChEBI" id="CHEBI:18420"/>
    </cofactor>
    <cofactor evidence="11">
        <name>Mn(2+)</name>
        <dbReference type="ChEBI" id="CHEBI:29035"/>
    </cofactor>
    <text evidence="11">Magnesium. Can also use manganese.</text>
</comment>
<dbReference type="SUPFAM" id="SSF143631">
    <property type="entry name" value="ApbE-like"/>
    <property type="match status" value="1"/>
</dbReference>
<comment type="catalytic activity">
    <reaction evidence="9 10">
        <text>L-threonyl-[protein] + FAD = FMN-L-threonyl-[protein] + AMP + H(+)</text>
        <dbReference type="Rhea" id="RHEA:36847"/>
        <dbReference type="Rhea" id="RHEA-COMP:11060"/>
        <dbReference type="Rhea" id="RHEA-COMP:11061"/>
        <dbReference type="ChEBI" id="CHEBI:15378"/>
        <dbReference type="ChEBI" id="CHEBI:30013"/>
        <dbReference type="ChEBI" id="CHEBI:57692"/>
        <dbReference type="ChEBI" id="CHEBI:74257"/>
        <dbReference type="ChEBI" id="CHEBI:456215"/>
        <dbReference type="EC" id="2.7.1.180"/>
    </reaction>
</comment>
<evidence type="ECO:0000256" key="10">
    <source>
        <dbReference type="PIRNR" id="PIRNR006268"/>
    </source>
</evidence>
<keyword evidence="6 10" id="KW-0274">FAD</keyword>
<dbReference type="EC" id="2.7.1.180" evidence="1 10"/>
<dbReference type="InterPro" id="IPR003374">
    <property type="entry name" value="ApbE-like_sf"/>
</dbReference>
<organism evidence="12 13">
    <name type="scientific">Flavobacterium hercynium</name>
    <dbReference type="NCBI Taxonomy" id="387094"/>
    <lineage>
        <taxon>Bacteria</taxon>
        <taxon>Pseudomonadati</taxon>
        <taxon>Bacteroidota</taxon>
        <taxon>Flavobacteriia</taxon>
        <taxon>Flavobacteriales</taxon>
        <taxon>Flavobacteriaceae</taxon>
        <taxon>Flavobacterium</taxon>
    </lineage>
</organism>
<evidence type="ECO:0000256" key="1">
    <source>
        <dbReference type="ARBA" id="ARBA00011955"/>
    </source>
</evidence>
<dbReference type="PANTHER" id="PTHR30040:SF2">
    <property type="entry name" value="FAD:PROTEIN FMN TRANSFERASE"/>
    <property type="match status" value="1"/>
</dbReference>
<keyword evidence="13" id="KW-1185">Reference proteome</keyword>
<dbReference type="EMBL" id="MUGW01000027">
    <property type="protein sequence ID" value="OXA89531.1"/>
    <property type="molecule type" value="Genomic_DNA"/>
</dbReference>
<protein>
    <recommendedName>
        <fullName evidence="2 10">FAD:protein FMN transferase</fullName>
        <ecNumber evidence="1 10">2.7.1.180</ecNumber>
    </recommendedName>
    <alternativeName>
        <fullName evidence="8 10">Flavin transferase</fullName>
    </alternativeName>
</protein>
<dbReference type="PIRSF" id="PIRSF006268">
    <property type="entry name" value="ApbE"/>
    <property type="match status" value="1"/>
</dbReference>
<keyword evidence="3 10" id="KW-0285">Flavoprotein</keyword>
<dbReference type="OrthoDB" id="9778595at2"/>
<dbReference type="Pfam" id="PF02424">
    <property type="entry name" value="ApbE"/>
    <property type="match status" value="1"/>
</dbReference>
<evidence type="ECO:0000256" key="3">
    <source>
        <dbReference type="ARBA" id="ARBA00022630"/>
    </source>
</evidence>
<dbReference type="InterPro" id="IPR024932">
    <property type="entry name" value="ApbE"/>
</dbReference>
<dbReference type="Gene3D" id="3.10.520.10">
    <property type="entry name" value="ApbE-like domains"/>
    <property type="match status" value="1"/>
</dbReference>
<gene>
    <name evidence="12" type="ORF">B0A66_14010</name>
</gene>
<name>A0A226H7B1_9FLAO</name>
<evidence type="ECO:0000256" key="5">
    <source>
        <dbReference type="ARBA" id="ARBA00022723"/>
    </source>
</evidence>
<evidence type="ECO:0000256" key="11">
    <source>
        <dbReference type="PIRSR" id="PIRSR006268-2"/>
    </source>
</evidence>
<dbReference type="GO" id="GO:0046872">
    <property type="term" value="F:metal ion binding"/>
    <property type="evidence" value="ECO:0007669"/>
    <property type="project" value="UniProtKB-UniRule"/>
</dbReference>